<dbReference type="Pfam" id="PF09600">
    <property type="entry name" value="Cyd_oper_YbgE"/>
    <property type="match status" value="1"/>
</dbReference>
<reference evidence="2 3" key="1">
    <citation type="submission" date="2019-03" db="EMBL/GenBank/DDBJ databases">
        <title>Genomic Encyclopedia of Type Strains, Phase IV (KMG-IV): sequencing the most valuable type-strain genomes for metagenomic binning, comparative biology and taxonomic classification.</title>
        <authorList>
            <person name="Goeker M."/>
        </authorList>
    </citation>
    <scope>NUCLEOTIDE SEQUENCE [LARGE SCALE GENOMIC DNA]</scope>
    <source>
        <strain evidence="2 3">DSM 16380</strain>
    </source>
</reference>
<gene>
    <name evidence="2" type="ORF">EV693_101174</name>
</gene>
<dbReference type="RefSeq" id="WP_132500509.1">
    <property type="nucleotide sequence ID" value="NZ_LVXA01000001.1"/>
</dbReference>
<organism evidence="2 3">
    <name type="scientific">Nicoletella semolina</name>
    <dbReference type="NCBI Taxonomy" id="271160"/>
    <lineage>
        <taxon>Bacteria</taxon>
        <taxon>Pseudomonadati</taxon>
        <taxon>Pseudomonadota</taxon>
        <taxon>Gammaproteobacteria</taxon>
        <taxon>Pasteurellales</taxon>
        <taxon>Pasteurellaceae</taxon>
        <taxon>Nicoletella</taxon>
    </lineage>
</organism>
<name>A0A4R2NCN4_9PAST</name>
<keyword evidence="3" id="KW-1185">Reference proteome</keyword>
<evidence type="ECO:0000313" key="2">
    <source>
        <dbReference type="EMBL" id="TCP18907.1"/>
    </source>
</evidence>
<feature type="transmembrane region" description="Helical" evidence="1">
    <location>
        <begin position="42"/>
        <end position="61"/>
    </location>
</feature>
<dbReference type="Proteomes" id="UP000295537">
    <property type="component" value="Unassembled WGS sequence"/>
</dbReference>
<feature type="transmembrane region" description="Helical" evidence="1">
    <location>
        <begin position="67"/>
        <end position="90"/>
    </location>
</feature>
<dbReference type="EMBL" id="SLXJ01000001">
    <property type="protein sequence ID" value="TCP18907.1"/>
    <property type="molecule type" value="Genomic_DNA"/>
</dbReference>
<protein>
    <submittedName>
        <fullName evidence="2">Cyd operon protein YbgE</fullName>
    </submittedName>
</protein>
<evidence type="ECO:0000256" key="1">
    <source>
        <dbReference type="SAM" id="Phobius"/>
    </source>
</evidence>
<proteinExistence type="predicted"/>
<keyword evidence="1" id="KW-0472">Membrane</keyword>
<comment type="caution">
    <text evidence="2">The sequence shown here is derived from an EMBL/GenBank/DDBJ whole genome shotgun (WGS) entry which is preliminary data.</text>
</comment>
<keyword evidence="1" id="KW-0812">Transmembrane</keyword>
<keyword evidence="1" id="KW-1133">Transmembrane helix</keyword>
<feature type="transmembrane region" description="Helical" evidence="1">
    <location>
        <begin position="12"/>
        <end position="30"/>
    </location>
</feature>
<evidence type="ECO:0000313" key="3">
    <source>
        <dbReference type="Proteomes" id="UP000295537"/>
    </source>
</evidence>
<accession>A0A4R2NCN4</accession>
<dbReference type="InterPro" id="IPR011846">
    <property type="entry name" value="Cyd_oper_YbgE"/>
</dbReference>
<dbReference type="AlphaFoldDB" id="A0A4R2NCN4"/>
<sequence length="91" mass="10366">MITLIYNLTQKGLLKALSFLLASGLFIVIFCKSMLFASKFGIFSLVVFYGTVILWIHGIGFEIRLSFWRLVFLPLVGYLIVIPAFIYIVLI</sequence>
<dbReference type="OrthoDB" id="5681350at2"/>